<reference evidence="23" key="1">
    <citation type="submission" date="2016-10" db="EMBL/GenBank/DDBJ databases">
        <authorList>
            <person name="Varghese N."/>
            <person name="Submissions S."/>
        </authorList>
    </citation>
    <scope>NUCLEOTIDE SEQUENCE [LARGE SCALE GENOMIC DNA]</scope>
    <source>
        <strain evidence="23">DSM 25329</strain>
    </source>
</reference>
<accession>A0A1G7LVV5</accession>
<evidence type="ECO:0000256" key="8">
    <source>
        <dbReference type="ARBA" id="ARBA00022676"/>
    </source>
</evidence>
<evidence type="ECO:0000256" key="7">
    <source>
        <dbReference type="ARBA" id="ARBA00022670"/>
    </source>
</evidence>
<keyword evidence="11" id="KW-0133">Cell shape</keyword>
<evidence type="ECO:0000256" key="11">
    <source>
        <dbReference type="ARBA" id="ARBA00022960"/>
    </source>
</evidence>
<evidence type="ECO:0000256" key="19">
    <source>
        <dbReference type="SAM" id="Phobius"/>
    </source>
</evidence>
<feature type="transmembrane region" description="Helical" evidence="19">
    <location>
        <begin position="20"/>
        <end position="42"/>
    </location>
</feature>
<dbReference type="OrthoDB" id="9766909at2"/>
<comment type="subcellular location">
    <subcellularLocation>
        <location evidence="1">Cell membrane</location>
    </subcellularLocation>
</comment>
<dbReference type="AlphaFoldDB" id="A0A1G7LVV5"/>
<dbReference type="InterPro" id="IPR001460">
    <property type="entry name" value="PCN-bd_Tpept"/>
</dbReference>
<dbReference type="Pfam" id="PF00912">
    <property type="entry name" value="Transgly"/>
    <property type="match status" value="1"/>
</dbReference>
<evidence type="ECO:0000256" key="10">
    <source>
        <dbReference type="ARBA" id="ARBA00022801"/>
    </source>
</evidence>
<evidence type="ECO:0000256" key="1">
    <source>
        <dbReference type="ARBA" id="ARBA00004236"/>
    </source>
</evidence>
<feature type="domain" description="Glycosyl transferase family 51" evidence="21">
    <location>
        <begin position="68"/>
        <end position="254"/>
    </location>
</feature>
<keyword evidence="14" id="KW-0511">Multifunctional enzyme</keyword>
<keyword evidence="10" id="KW-0378">Hydrolase</keyword>
<evidence type="ECO:0000256" key="15">
    <source>
        <dbReference type="ARBA" id="ARBA00023316"/>
    </source>
</evidence>
<protein>
    <submittedName>
        <fullName evidence="22">Penicillin-binding protein 1A</fullName>
    </submittedName>
</protein>
<keyword evidence="7" id="KW-0645">Protease</keyword>
<dbReference type="Gene3D" id="1.10.3810.10">
    <property type="entry name" value="Biosynthetic peptidoglycan transglycosylase-like"/>
    <property type="match status" value="1"/>
</dbReference>
<name>A0A1G7LVV5_9BACT</name>
<dbReference type="GO" id="GO:0009002">
    <property type="term" value="F:serine-type D-Ala-D-Ala carboxypeptidase activity"/>
    <property type="evidence" value="ECO:0007669"/>
    <property type="project" value="UniProtKB-EC"/>
</dbReference>
<keyword evidence="8" id="KW-0328">Glycosyltransferase</keyword>
<evidence type="ECO:0000256" key="12">
    <source>
        <dbReference type="ARBA" id="ARBA00022984"/>
    </source>
</evidence>
<dbReference type="Pfam" id="PF00905">
    <property type="entry name" value="Transpeptidase"/>
    <property type="match status" value="1"/>
</dbReference>
<evidence type="ECO:0000256" key="9">
    <source>
        <dbReference type="ARBA" id="ARBA00022679"/>
    </source>
</evidence>
<evidence type="ECO:0000256" key="13">
    <source>
        <dbReference type="ARBA" id="ARBA00023136"/>
    </source>
</evidence>
<dbReference type="GO" id="GO:0008955">
    <property type="term" value="F:peptidoglycan glycosyltransferase activity"/>
    <property type="evidence" value="ECO:0007669"/>
    <property type="project" value="UniProtKB-EC"/>
</dbReference>
<comment type="catalytic activity">
    <reaction evidence="16">
        <text>Preferential cleavage: (Ac)2-L-Lys-D-Ala-|-D-Ala. Also transpeptidation of peptidyl-alanyl moieties that are N-acyl substituents of D-alanine.</text>
        <dbReference type="EC" id="3.4.16.4"/>
    </reaction>
</comment>
<dbReference type="GO" id="GO:0008658">
    <property type="term" value="F:penicillin binding"/>
    <property type="evidence" value="ECO:0007669"/>
    <property type="project" value="InterPro"/>
</dbReference>
<evidence type="ECO:0000256" key="14">
    <source>
        <dbReference type="ARBA" id="ARBA00023268"/>
    </source>
</evidence>
<dbReference type="GO" id="GO:0009252">
    <property type="term" value="P:peptidoglycan biosynthetic process"/>
    <property type="evidence" value="ECO:0007669"/>
    <property type="project" value="UniProtKB-KW"/>
</dbReference>
<dbReference type="GO" id="GO:0005886">
    <property type="term" value="C:plasma membrane"/>
    <property type="evidence" value="ECO:0007669"/>
    <property type="project" value="UniProtKB-SubCell"/>
</dbReference>
<evidence type="ECO:0000313" key="23">
    <source>
        <dbReference type="Proteomes" id="UP000198748"/>
    </source>
</evidence>
<gene>
    <name evidence="22" type="ORF">SAMN04487996_11194</name>
</gene>
<evidence type="ECO:0000259" key="21">
    <source>
        <dbReference type="Pfam" id="PF00912"/>
    </source>
</evidence>
<dbReference type="SUPFAM" id="SSF53955">
    <property type="entry name" value="Lysozyme-like"/>
    <property type="match status" value="1"/>
</dbReference>
<evidence type="ECO:0000256" key="4">
    <source>
        <dbReference type="ARBA" id="ARBA00007739"/>
    </source>
</evidence>
<dbReference type="RefSeq" id="WP_090153368.1">
    <property type="nucleotide sequence ID" value="NZ_FNAN01000011.1"/>
</dbReference>
<evidence type="ECO:0000256" key="3">
    <source>
        <dbReference type="ARBA" id="ARBA00007090"/>
    </source>
</evidence>
<dbReference type="Gene3D" id="3.40.710.10">
    <property type="entry name" value="DD-peptidase/beta-lactamase superfamily"/>
    <property type="match status" value="2"/>
</dbReference>
<dbReference type="InterPro" id="IPR023346">
    <property type="entry name" value="Lysozyme-like_dom_sf"/>
</dbReference>
<evidence type="ECO:0000256" key="17">
    <source>
        <dbReference type="ARBA" id="ARBA00049902"/>
    </source>
</evidence>
<feature type="domain" description="Penicillin-binding protein transpeptidase" evidence="20">
    <location>
        <begin position="433"/>
        <end position="677"/>
    </location>
</feature>
<evidence type="ECO:0000256" key="5">
    <source>
        <dbReference type="ARBA" id="ARBA00022475"/>
    </source>
</evidence>
<evidence type="ECO:0000259" key="20">
    <source>
        <dbReference type="Pfam" id="PF00905"/>
    </source>
</evidence>
<dbReference type="Proteomes" id="UP000198748">
    <property type="component" value="Unassembled WGS sequence"/>
</dbReference>
<dbReference type="InterPro" id="IPR050396">
    <property type="entry name" value="Glycosyltr_51/Transpeptidase"/>
</dbReference>
<dbReference type="GO" id="GO:0008360">
    <property type="term" value="P:regulation of cell shape"/>
    <property type="evidence" value="ECO:0007669"/>
    <property type="project" value="UniProtKB-KW"/>
</dbReference>
<feature type="region of interest" description="Disordered" evidence="18">
    <location>
        <begin position="736"/>
        <end position="768"/>
    </location>
</feature>
<dbReference type="PANTHER" id="PTHR32282">
    <property type="entry name" value="BINDING PROTEIN TRANSPEPTIDASE, PUTATIVE-RELATED"/>
    <property type="match status" value="1"/>
</dbReference>
<feature type="compositionally biased region" description="Polar residues" evidence="18">
    <location>
        <begin position="744"/>
        <end position="753"/>
    </location>
</feature>
<keyword evidence="12" id="KW-0573">Peptidoglycan synthesis</keyword>
<keyword evidence="23" id="KW-1185">Reference proteome</keyword>
<dbReference type="EMBL" id="FNAN01000011">
    <property type="protein sequence ID" value="SDF53632.1"/>
    <property type="molecule type" value="Genomic_DNA"/>
</dbReference>
<comment type="similarity">
    <text evidence="3">In the C-terminal section; belongs to the transpeptidase family.</text>
</comment>
<dbReference type="GO" id="GO:0030288">
    <property type="term" value="C:outer membrane-bounded periplasmic space"/>
    <property type="evidence" value="ECO:0007669"/>
    <property type="project" value="TreeGrafter"/>
</dbReference>
<organism evidence="22 23">
    <name type="scientific">Dyadobacter soli</name>
    <dbReference type="NCBI Taxonomy" id="659014"/>
    <lineage>
        <taxon>Bacteria</taxon>
        <taxon>Pseudomonadati</taxon>
        <taxon>Bacteroidota</taxon>
        <taxon>Cytophagia</taxon>
        <taxon>Cytophagales</taxon>
        <taxon>Spirosomataceae</taxon>
        <taxon>Dyadobacter</taxon>
    </lineage>
</organism>
<evidence type="ECO:0000256" key="6">
    <source>
        <dbReference type="ARBA" id="ARBA00022645"/>
    </source>
</evidence>
<keyword evidence="6" id="KW-0121">Carboxypeptidase</keyword>
<proteinExistence type="inferred from homology"/>
<keyword evidence="15" id="KW-0961">Cell wall biogenesis/degradation</keyword>
<dbReference type="InterPro" id="IPR001264">
    <property type="entry name" value="Glyco_trans_51"/>
</dbReference>
<dbReference type="SUPFAM" id="SSF56601">
    <property type="entry name" value="beta-lactamase/transpeptidase-like"/>
    <property type="match status" value="1"/>
</dbReference>
<evidence type="ECO:0000256" key="2">
    <source>
        <dbReference type="ARBA" id="ARBA00004752"/>
    </source>
</evidence>
<evidence type="ECO:0000256" key="16">
    <source>
        <dbReference type="ARBA" id="ARBA00034000"/>
    </source>
</evidence>
<comment type="similarity">
    <text evidence="4">In the N-terminal section; belongs to the glycosyltransferase 51 family.</text>
</comment>
<evidence type="ECO:0000313" key="22">
    <source>
        <dbReference type="EMBL" id="SDF53632.1"/>
    </source>
</evidence>
<dbReference type="InterPro" id="IPR012338">
    <property type="entry name" value="Beta-lactam/transpept-like"/>
</dbReference>
<dbReference type="GO" id="GO:0006508">
    <property type="term" value="P:proteolysis"/>
    <property type="evidence" value="ECO:0007669"/>
    <property type="project" value="UniProtKB-KW"/>
</dbReference>
<keyword evidence="19" id="KW-1133">Transmembrane helix</keyword>
<dbReference type="PANTHER" id="PTHR32282:SF11">
    <property type="entry name" value="PENICILLIN-BINDING PROTEIN 1B"/>
    <property type="match status" value="1"/>
</dbReference>
<sequence>MIQFKPGKYRRRILFLWRAFGIGLALLILYIAAVNYNFFWLFGGMPDLVALENPKSEVASDLISQDGKSIGKYLIENRSPAEISEISPNLINALLATEDTRFISHSGIDPRSLLRVAKGILTGNSSSGGGSTLTQQVAKNLFNTRSEEFEGTLGKIPVVRIVIAKTKEWILSTILERKYTKQEIMQMYLNTVSFGNNAFGVRVASKTYFDTDVRDLDITQSALLVGMLQNPTIYNPMRFPQNATNRRNTVLGQMAKYDYITDDDFNQLKEKPLGLQFSMETHANGPAPYFQESMRGYLKAWVKMYNEENGTDLNLYTSGLRIYTTIDSRMQEYMEEALTRHMKEQQKIFADHWKGRNPWIDENGKEIPGFINTAVRRLPYFNVLKAKLGEEEAWKVMRKPYKMKVFSWDGEKEVTMSPIDSIKYYKHFLRAGMMAMDPRNGHVKAWVGGINFKYFQYDHVKQGKRQPGSTFKPFVYTAGLDKNFITPCEKIMDSPVTFQAGIDDVQEDYTPKNSNGVYSEQALTLRQALGKSVNSVTANIMKMVKANTVVDYAHKLGITSELPATPALCLGTGEVSVYEMVSAYSSFANGGYKVMPMTILRIEDRHGKLLAEFHEQQSQELSENMAYNMLYLMRGAVEDPGGTAGRLRQYGVTDGNEIAAKTGTSQNHSDGWFMGMTHNLVAGIWVGGEDRSIHYRSLALGQGGRVAMPAWGAFMQKVYNDQTLIQYRKGPFPRPEGYTGECATDSTQQSTEDVYTPPAKSDDEGVLF</sequence>
<keyword evidence="19" id="KW-0812">Transmembrane</keyword>
<keyword evidence="13 19" id="KW-0472">Membrane</keyword>
<dbReference type="GO" id="GO:0071555">
    <property type="term" value="P:cell wall organization"/>
    <property type="evidence" value="ECO:0007669"/>
    <property type="project" value="UniProtKB-KW"/>
</dbReference>
<comment type="catalytic activity">
    <reaction evidence="17">
        <text>[GlcNAc-(1-&gt;4)-Mur2Ac(oyl-L-Ala-gamma-D-Glu-L-Lys-D-Ala-D-Ala)](n)-di-trans,octa-cis-undecaprenyl diphosphate + beta-D-GlcNAc-(1-&gt;4)-Mur2Ac(oyl-L-Ala-gamma-D-Glu-L-Lys-D-Ala-D-Ala)-di-trans,octa-cis-undecaprenyl diphosphate = [GlcNAc-(1-&gt;4)-Mur2Ac(oyl-L-Ala-gamma-D-Glu-L-Lys-D-Ala-D-Ala)](n+1)-di-trans,octa-cis-undecaprenyl diphosphate + di-trans,octa-cis-undecaprenyl diphosphate + H(+)</text>
        <dbReference type="Rhea" id="RHEA:23708"/>
        <dbReference type="Rhea" id="RHEA-COMP:9602"/>
        <dbReference type="Rhea" id="RHEA-COMP:9603"/>
        <dbReference type="ChEBI" id="CHEBI:15378"/>
        <dbReference type="ChEBI" id="CHEBI:58405"/>
        <dbReference type="ChEBI" id="CHEBI:60033"/>
        <dbReference type="ChEBI" id="CHEBI:78435"/>
        <dbReference type="EC" id="2.4.99.28"/>
    </reaction>
</comment>
<dbReference type="STRING" id="659014.SAMN04487996_11194"/>
<comment type="pathway">
    <text evidence="2">Cell wall biogenesis; peptidoglycan biosynthesis.</text>
</comment>
<keyword evidence="9" id="KW-0808">Transferase</keyword>
<dbReference type="InterPro" id="IPR036950">
    <property type="entry name" value="PBP_transglycosylase"/>
</dbReference>
<evidence type="ECO:0000256" key="18">
    <source>
        <dbReference type="SAM" id="MobiDB-lite"/>
    </source>
</evidence>
<keyword evidence="5" id="KW-1003">Cell membrane</keyword>